<dbReference type="STRING" id="595536.GCA_000178815_00650"/>
<evidence type="ECO:0008006" key="3">
    <source>
        <dbReference type="Google" id="ProtNLM"/>
    </source>
</evidence>
<reference evidence="2" key="1">
    <citation type="submission" date="2017-10" db="EMBL/GenBank/DDBJ databases">
        <title>Completed PacBio SMRT sequence of Methylosinus trichosporium OB3b reveals presence of a third large plasmid.</title>
        <authorList>
            <person name="Charles T.C."/>
            <person name="Lynch M.D.J."/>
            <person name="Heil J.R."/>
            <person name="Cheng J."/>
        </authorList>
    </citation>
    <scope>NUCLEOTIDE SEQUENCE [LARGE SCALE GENOMIC DNA]</scope>
    <source>
        <strain evidence="2">OB3b</strain>
    </source>
</reference>
<dbReference type="AlphaFoldDB" id="A0A2D2CVH2"/>
<organism evidence="1 2">
    <name type="scientific">Methylosinus trichosporium (strain ATCC 35070 / NCIMB 11131 / UNIQEM 75 / OB3b)</name>
    <dbReference type="NCBI Taxonomy" id="595536"/>
    <lineage>
        <taxon>Bacteria</taxon>
        <taxon>Pseudomonadati</taxon>
        <taxon>Pseudomonadota</taxon>
        <taxon>Alphaproteobacteria</taxon>
        <taxon>Hyphomicrobiales</taxon>
        <taxon>Methylocystaceae</taxon>
        <taxon>Methylosinus</taxon>
    </lineage>
</organism>
<evidence type="ECO:0000313" key="2">
    <source>
        <dbReference type="Proteomes" id="UP000230709"/>
    </source>
</evidence>
<dbReference type="KEGG" id="mtw:CQW49_01470"/>
<name>A0A2D2CVH2_METT3</name>
<dbReference type="Proteomes" id="UP000230709">
    <property type="component" value="Chromosome"/>
</dbReference>
<protein>
    <recommendedName>
        <fullName evidence="3">Type II toxin-antitoxin system ParD family antitoxin</fullName>
    </recommendedName>
</protein>
<evidence type="ECO:0000313" key="1">
    <source>
        <dbReference type="EMBL" id="ATQ66710.1"/>
    </source>
</evidence>
<keyword evidence="2" id="KW-1185">Reference proteome</keyword>
<gene>
    <name evidence="1" type="ORF">CQW49_01470</name>
</gene>
<proteinExistence type="predicted"/>
<dbReference type="RefSeq" id="WP_003610782.1">
    <property type="nucleotide sequence ID" value="NZ_ADVE02000001.1"/>
</dbReference>
<sequence>MQITLTADQEAWLRARVARGDFASVEDAVSRLLEERIAERAIDEDDLSWAKPDVEAGLRALAAGEVISLDELKERNAARLAALKG</sequence>
<accession>A0A2D2CVH2</accession>
<dbReference type="EMBL" id="CP023737">
    <property type="protein sequence ID" value="ATQ66710.1"/>
    <property type="molecule type" value="Genomic_DNA"/>
</dbReference>